<dbReference type="GO" id="GO:0005739">
    <property type="term" value="C:mitochondrion"/>
    <property type="evidence" value="ECO:0007669"/>
    <property type="project" value="TreeGrafter"/>
</dbReference>
<dbReference type="Pfam" id="PF06979">
    <property type="entry name" value="TMEM70"/>
    <property type="match status" value="1"/>
</dbReference>
<dbReference type="OrthoDB" id="5950063at2759"/>
<evidence type="ECO:0008006" key="4">
    <source>
        <dbReference type="Google" id="ProtNLM"/>
    </source>
</evidence>
<dbReference type="AlphaFoldDB" id="A0A024TA66"/>
<evidence type="ECO:0000256" key="1">
    <source>
        <dbReference type="SAM" id="MobiDB-lite"/>
    </source>
</evidence>
<feature type="transmembrane region" description="Helical" evidence="2">
    <location>
        <begin position="50"/>
        <end position="68"/>
    </location>
</feature>
<organism evidence="3">
    <name type="scientific">Aphanomyces invadans</name>
    <dbReference type="NCBI Taxonomy" id="157072"/>
    <lineage>
        <taxon>Eukaryota</taxon>
        <taxon>Sar</taxon>
        <taxon>Stramenopiles</taxon>
        <taxon>Oomycota</taxon>
        <taxon>Saprolegniomycetes</taxon>
        <taxon>Saprolegniales</taxon>
        <taxon>Verrucalvaceae</taxon>
        <taxon>Aphanomyces</taxon>
    </lineage>
</organism>
<dbReference type="GeneID" id="20091976"/>
<evidence type="ECO:0000256" key="2">
    <source>
        <dbReference type="SAM" id="Phobius"/>
    </source>
</evidence>
<dbReference type="InterPro" id="IPR045325">
    <property type="entry name" value="TMEM70/TMEM186/TMEM223"/>
</dbReference>
<feature type="compositionally biased region" description="Polar residues" evidence="1">
    <location>
        <begin position="1"/>
        <end position="14"/>
    </location>
</feature>
<feature type="region of interest" description="Disordered" evidence="1">
    <location>
        <begin position="207"/>
        <end position="236"/>
    </location>
</feature>
<dbReference type="PANTHER" id="PTHR14549">
    <property type="entry name" value="TRANSMEMBRANE PROTEIN 223"/>
    <property type="match status" value="1"/>
</dbReference>
<feature type="region of interest" description="Disordered" evidence="1">
    <location>
        <begin position="1"/>
        <end position="29"/>
    </location>
</feature>
<keyword evidence="2" id="KW-1133">Transmembrane helix</keyword>
<protein>
    <recommendedName>
        <fullName evidence="4">Transmembrane protein 223</fullName>
    </recommendedName>
</protein>
<dbReference type="RefSeq" id="XP_008881122.1">
    <property type="nucleotide sequence ID" value="XM_008882900.1"/>
</dbReference>
<keyword evidence="2" id="KW-0472">Membrane</keyword>
<dbReference type="InterPro" id="IPR026100">
    <property type="entry name" value="Tmem223"/>
</dbReference>
<feature type="transmembrane region" description="Helical" evidence="2">
    <location>
        <begin position="99"/>
        <end position="119"/>
    </location>
</feature>
<dbReference type="EMBL" id="KI914057">
    <property type="protein sequence ID" value="ETV90247.1"/>
    <property type="molecule type" value="Genomic_DNA"/>
</dbReference>
<sequence>MSTKRFFATSSTGGSAPRRPKLLGNNDEFHPRDPSVVPSDVLYEYNRNRYFTLISSASLLQIAFWSWLKGTEATIPAAPVATPSPALDPSLLSIVTNEAWSSVGLGASVIMSAVVVFFAQRSIARISVISGGSKLRLTTQKFLGGLSAPLDIPVAQLRASSISDKYISVKVGTEPGFYLIDLDGHFYNRHKLDQLLQVPQALGVEHTTKPAAAPARPQPKKPFRRTDPRRSNQNKM</sequence>
<gene>
    <name evidence="3" type="ORF">H310_14926</name>
</gene>
<accession>A0A024TA66</accession>
<reference evidence="3" key="1">
    <citation type="submission" date="2013-12" db="EMBL/GenBank/DDBJ databases">
        <title>The Genome Sequence of Aphanomyces invadans NJM9701.</title>
        <authorList>
            <consortium name="The Broad Institute Genomics Platform"/>
            <person name="Russ C."/>
            <person name="Tyler B."/>
            <person name="van West P."/>
            <person name="Dieguez-Uribeondo J."/>
            <person name="Young S.K."/>
            <person name="Zeng Q."/>
            <person name="Gargeya S."/>
            <person name="Fitzgerald M."/>
            <person name="Abouelleil A."/>
            <person name="Alvarado L."/>
            <person name="Chapman S.B."/>
            <person name="Gainer-Dewar J."/>
            <person name="Goldberg J."/>
            <person name="Griggs A."/>
            <person name="Gujja S."/>
            <person name="Hansen M."/>
            <person name="Howarth C."/>
            <person name="Imamovic A."/>
            <person name="Ireland A."/>
            <person name="Larimer J."/>
            <person name="McCowan C."/>
            <person name="Murphy C."/>
            <person name="Pearson M."/>
            <person name="Poon T.W."/>
            <person name="Priest M."/>
            <person name="Roberts A."/>
            <person name="Saif S."/>
            <person name="Shea T."/>
            <person name="Sykes S."/>
            <person name="Wortman J."/>
            <person name="Nusbaum C."/>
            <person name="Birren B."/>
        </authorList>
    </citation>
    <scope>NUCLEOTIDE SEQUENCE [LARGE SCALE GENOMIC DNA]</scope>
    <source>
        <strain evidence="3">NJM9701</strain>
    </source>
</reference>
<keyword evidence="2" id="KW-0812">Transmembrane</keyword>
<dbReference type="PANTHER" id="PTHR14549:SF2">
    <property type="entry name" value="TRANSMEMBRANE PROTEIN 223"/>
    <property type="match status" value="1"/>
</dbReference>
<evidence type="ECO:0000313" key="3">
    <source>
        <dbReference type="EMBL" id="ETV90247.1"/>
    </source>
</evidence>
<name>A0A024TA66_9STRA</name>
<proteinExistence type="predicted"/>
<dbReference type="VEuPathDB" id="FungiDB:H310_14926"/>
<dbReference type="eggNOG" id="ENOG502RYV1">
    <property type="taxonomic scope" value="Eukaryota"/>
</dbReference>